<dbReference type="EMBL" id="LNXU01000013">
    <property type="protein sequence ID" value="KTC74796.1"/>
    <property type="molecule type" value="Genomic_DNA"/>
</dbReference>
<dbReference type="InterPro" id="IPR018531">
    <property type="entry name" value="DUF1993"/>
</dbReference>
<protein>
    <recommendedName>
        <fullName evidence="3">DUF1993 domain-containing protein</fullName>
    </recommendedName>
</protein>
<dbReference type="Proteomes" id="UP000054695">
    <property type="component" value="Unassembled WGS sequence"/>
</dbReference>
<dbReference type="InterPro" id="IPR034660">
    <property type="entry name" value="DinB/YfiT-like"/>
</dbReference>
<evidence type="ECO:0008006" key="3">
    <source>
        <dbReference type="Google" id="ProtNLM"/>
    </source>
</evidence>
<dbReference type="Gene3D" id="1.20.120.450">
    <property type="entry name" value="dinb family like domain"/>
    <property type="match status" value="1"/>
</dbReference>
<evidence type="ECO:0000313" key="2">
    <source>
        <dbReference type="Proteomes" id="UP000054695"/>
    </source>
</evidence>
<dbReference type="PATRIC" id="fig|447.4.peg.1278"/>
<comment type="caution">
    <text evidence="1">The sequence shown here is derived from an EMBL/GenBank/DDBJ whole genome shotgun (WGS) entry which is preliminary data.</text>
</comment>
<keyword evidence="2" id="KW-1185">Reference proteome</keyword>
<organism evidence="1 2">
    <name type="scientific">Legionella bozemanae</name>
    <name type="common">Fluoribacter bozemanae</name>
    <dbReference type="NCBI Taxonomy" id="447"/>
    <lineage>
        <taxon>Bacteria</taxon>
        <taxon>Pseudomonadati</taxon>
        <taxon>Pseudomonadota</taxon>
        <taxon>Gammaproteobacteria</taxon>
        <taxon>Legionellales</taxon>
        <taxon>Legionellaceae</taxon>
        <taxon>Legionella</taxon>
    </lineage>
</organism>
<dbReference type="PANTHER" id="PTHR36922">
    <property type="entry name" value="BLL2446 PROTEIN"/>
    <property type="match status" value="1"/>
</dbReference>
<dbReference type="PANTHER" id="PTHR36922:SF1">
    <property type="entry name" value="DUF1993 DOMAIN-CONTAINING PROTEIN"/>
    <property type="match status" value="1"/>
</dbReference>
<evidence type="ECO:0000313" key="1">
    <source>
        <dbReference type="EMBL" id="KTC74796.1"/>
    </source>
</evidence>
<dbReference type="OrthoDB" id="338237at2"/>
<proteinExistence type="predicted"/>
<sequence length="171" mass="19602">MKQKISMYAASIPVFKQMLTSLNAILEKTQAHIDHNKMNPDTFLQASLFPNMFHFTRQVQIATDFAKSVSARLAGMEVPVYEDNEKTFFELRGRIEKTLFFLSKILPEDVNGSEENEIILRPGTPNERKLIGQTYLLHYGLPQFFFHITTAYDILRSLGVDIGKADYMGTF</sequence>
<accession>A0A0W0RUM8</accession>
<reference evidence="1 2" key="1">
    <citation type="submission" date="2015-11" db="EMBL/GenBank/DDBJ databases">
        <title>Genomic analysis of 38 Legionella species identifies large and diverse effector repertoires.</title>
        <authorList>
            <person name="Burstein D."/>
            <person name="Amaro F."/>
            <person name="Zusman T."/>
            <person name="Lifshitz Z."/>
            <person name="Cohen O."/>
            <person name="Gilbert J.A."/>
            <person name="Pupko T."/>
            <person name="Shuman H.A."/>
            <person name="Segal G."/>
        </authorList>
    </citation>
    <scope>NUCLEOTIDE SEQUENCE [LARGE SCALE GENOMIC DNA]</scope>
    <source>
        <strain evidence="1 2">WIGA</strain>
    </source>
</reference>
<dbReference type="RefSeq" id="WP_058458864.1">
    <property type="nucleotide sequence ID" value="NZ_CAAAIY010000012.1"/>
</dbReference>
<dbReference type="AlphaFoldDB" id="A0A0W0RUM8"/>
<dbReference type="Pfam" id="PF09351">
    <property type="entry name" value="DUF1993"/>
    <property type="match status" value="1"/>
</dbReference>
<gene>
    <name evidence="1" type="ORF">Lboz_1195</name>
</gene>
<name>A0A0W0RUM8_LEGBO</name>
<dbReference type="SUPFAM" id="SSF109854">
    <property type="entry name" value="DinB/YfiT-like putative metalloenzymes"/>
    <property type="match status" value="1"/>
</dbReference>